<dbReference type="AlphaFoldDB" id="A0A2I0URV4"/>
<organism evidence="1 2">
    <name type="scientific">Limosa lapponica baueri</name>
    <dbReference type="NCBI Taxonomy" id="1758121"/>
    <lineage>
        <taxon>Eukaryota</taxon>
        <taxon>Metazoa</taxon>
        <taxon>Chordata</taxon>
        <taxon>Craniata</taxon>
        <taxon>Vertebrata</taxon>
        <taxon>Euteleostomi</taxon>
        <taxon>Archelosauria</taxon>
        <taxon>Archosauria</taxon>
        <taxon>Dinosauria</taxon>
        <taxon>Saurischia</taxon>
        <taxon>Theropoda</taxon>
        <taxon>Coelurosauria</taxon>
        <taxon>Aves</taxon>
        <taxon>Neognathae</taxon>
        <taxon>Neoaves</taxon>
        <taxon>Charadriiformes</taxon>
        <taxon>Scolopacidae</taxon>
        <taxon>Limosa</taxon>
    </lineage>
</organism>
<evidence type="ECO:0000313" key="2">
    <source>
        <dbReference type="Proteomes" id="UP000233556"/>
    </source>
</evidence>
<protein>
    <submittedName>
        <fullName evidence="1">Rna-directed dna polymerase from mobile element jockey-like</fullName>
    </submittedName>
</protein>
<sequence length="108" mass="12554">MLLFNSALCYKTPKPRAILGSSGWWLSWSTVRSVDILEGRDAIYRGLGRCESWAHMNLMRFIKVKWKVLHLGWGNPKHTYMLGGERIESSPEEKDKRMLVVEKLDMSQ</sequence>
<name>A0A2I0URV4_LIMLA</name>
<dbReference type="GO" id="GO:0003964">
    <property type="term" value="F:RNA-directed DNA polymerase activity"/>
    <property type="evidence" value="ECO:0007669"/>
    <property type="project" value="UniProtKB-KW"/>
</dbReference>
<dbReference type="EMBL" id="KZ505647">
    <property type="protein sequence ID" value="PKU48768.1"/>
    <property type="molecule type" value="Genomic_DNA"/>
</dbReference>
<reference evidence="2" key="2">
    <citation type="submission" date="2017-12" db="EMBL/GenBank/DDBJ databases">
        <title>Genome sequence of the Bar-tailed Godwit (Limosa lapponica baueri).</title>
        <authorList>
            <person name="Lima N.C.B."/>
            <person name="Parody-Merino A.M."/>
            <person name="Battley P.F."/>
            <person name="Fidler A.E."/>
            <person name="Prosdocimi F."/>
        </authorList>
    </citation>
    <scope>NUCLEOTIDE SEQUENCE [LARGE SCALE GENOMIC DNA]</scope>
</reference>
<keyword evidence="1" id="KW-0548">Nucleotidyltransferase</keyword>
<dbReference type="Proteomes" id="UP000233556">
    <property type="component" value="Unassembled WGS sequence"/>
</dbReference>
<reference evidence="2" key="1">
    <citation type="submission" date="2017-11" db="EMBL/GenBank/DDBJ databases">
        <authorList>
            <person name="Lima N.C."/>
            <person name="Parody-Merino A.M."/>
            <person name="Battley P.F."/>
            <person name="Fidler A.E."/>
            <person name="Prosdocimi F."/>
        </authorList>
    </citation>
    <scope>NUCLEOTIDE SEQUENCE [LARGE SCALE GENOMIC DNA]</scope>
</reference>
<accession>A0A2I0URV4</accession>
<keyword evidence="1" id="KW-0695">RNA-directed DNA polymerase</keyword>
<evidence type="ECO:0000313" key="1">
    <source>
        <dbReference type="EMBL" id="PKU48768.1"/>
    </source>
</evidence>
<keyword evidence="2" id="KW-1185">Reference proteome</keyword>
<keyword evidence="1" id="KW-0808">Transferase</keyword>
<proteinExistence type="predicted"/>
<dbReference type="OrthoDB" id="10056483at2759"/>
<gene>
    <name evidence="1" type="ORF">llap_944</name>
</gene>